<sequence length="251" mass="27999">MELVPVPNSTTHAGILPLAVARQGIALELKSVPEDQWPTIDLVRAGIGIDCRPAEAVRESARDYLEDKRFVVRPSFNLDFDFFFKILLQDPALAICYRVKLAAYTLQGERPFVFGRFDEETARKESNEFFAQLQETVTLGVEGEPVSGVNLLSPMTGVRSEIFNLLIPKSSPEHAALVAVADWAFSKGRLNGEEEKLKKLFEEEQGTSWANLPKLARLHFAIRRAQRSVAAQRFHVEGLGVQFKSALAVFA</sequence>
<dbReference type="Proteomes" id="UP000178091">
    <property type="component" value="Unassembled WGS sequence"/>
</dbReference>
<evidence type="ECO:0000313" key="1">
    <source>
        <dbReference type="EMBL" id="OGC84854.1"/>
    </source>
</evidence>
<reference evidence="1 2" key="1">
    <citation type="journal article" date="2016" name="Nat. Commun.">
        <title>Thousands of microbial genomes shed light on interconnected biogeochemical processes in an aquifer system.</title>
        <authorList>
            <person name="Anantharaman K."/>
            <person name="Brown C.T."/>
            <person name="Hug L.A."/>
            <person name="Sharon I."/>
            <person name="Castelle C.J."/>
            <person name="Probst A.J."/>
            <person name="Thomas B.C."/>
            <person name="Singh A."/>
            <person name="Wilkins M.J."/>
            <person name="Karaoz U."/>
            <person name="Brodie E.L."/>
            <person name="Williams K.H."/>
            <person name="Hubbard S.S."/>
            <person name="Banfield J.F."/>
        </authorList>
    </citation>
    <scope>NUCLEOTIDE SEQUENCE [LARGE SCALE GENOMIC DNA]</scope>
</reference>
<comment type="caution">
    <text evidence="1">The sequence shown here is derived from an EMBL/GenBank/DDBJ whole genome shotgun (WGS) entry which is preliminary data.</text>
</comment>
<proteinExistence type="predicted"/>
<name>A0A1F4XTC0_9BACT</name>
<gene>
    <name evidence="1" type="ORF">A3F55_00010</name>
</gene>
<dbReference type="AlphaFoldDB" id="A0A1F4XTC0"/>
<organism evidence="1 2">
    <name type="scientific">Candidatus Adlerbacteria bacterium RIFCSPHIGHO2_12_FULL_53_18</name>
    <dbReference type="NCBI Taxonomy" id="1797242"/>
    <lineage>
        <taxon>Bacteria</taxon>
        <taxon>Candidatus Adleribacteriota</taxon>
    </lineage>
</organism>
<protein>
    <submittedName>
        <fullName evidence="1">Uncharacterized protein</fullName>
    </submittedName>
</protein>
<dbReference type="EMBL" id="MEWW01000008">
    <property type="protein sequence ID" value="OGC84854.1"/>
    <property type="molecule type" value="Genomic_DNA"/>
</dbReference>
<evidence type="ECO:0000313" key="2">
    <source>
        <dbReference type="Proteomes" id="UP000178091"/>
    </source>
</evidence>
<accession>A0A1F4XTC0</accession>